<dbReference type="SUPFAM" id="SSF53901">
    <property type="entry name" value="Thiolase-like"/>
    <property type="match status" value="2"/>
</dbReference>
<evidence type="ECO:0000256" key="2">
    <source>
        <dbReference type="ARBA" id="ARBA00022679"/>
    </source>
</evidence>
<accession>A0ABX7I4C9</accession>
<evidence type="ECO:0000313" key="5">
    <source>
        <dbReference type="EMBL" id="QRR00932.1"/>
    </source>
</evidence>
<dbReference type="InterPro" id="IPR018201">
    <property type="entry name" value="Ketoacyl_synth_AS"/>
</dbReference>
<keyword evidence="2 3" id="KW-0808">Transferase</keyword>
<dbReference type="InterPro" id="IPR014030">
    <property type="entry name" value="Ketoacyl_synth_N"/>
</dbReference>
<protein>
    <submittedName>
        <fullName evidence="5">Beta-ketoacyl-[acyl-carrier-protein] synthase family protein</fullName>
    </submittedName>
</protein>
<dbReference type="Gene3D" id="3.40.47.10">
    <property type="match status" value="1"/>
</dbReference>
<feature type="domain" description="Ketosynthase family 3 (KS3)" evidence="4">
    <location>
        <begin position="1"/>
        <end position="394"/>
    </location>
</feature>
<dbReference type="PANTHER" id="PTHR11712:SF336">
    <property type="entry name" value="3-OXOACYL-[ACYL-CARRIER-PROTEIN] SYNTHASE, MITOCHONDRIAL"/>
    <property type="match status" value="1"/>
</dbReference>
<dbReference type="InterPro" id="IPR000794">
    <property type="entry name" value="Beta-ketoacyl_synthase"/>
</dbReference>
<dbReference type="PROSITE" id="PS00606">
    <property type="entry name" value="KS3_1"/>
    <property type="match status" value="1"/>
</dbReference>
<dbReference type="PANTHER" id="PTHR11712">
    <property type="entry name" value="POLYKETIDE SYNTHASE-RELATED"/>
    <property type="match status" value="1"/>
</dbReference>
<dbReference type="InterPro" id="IPR016039">
    <property type="entry name" value="Thiolase-like"/>
</dbReference>
<dbReference type="Pfam" id="PF00109">
    <property type="entry name" value="ketoacyl-synt"/>
    <property type="match status" value="1"/>
</dbReference>
<dbReference type="InterPro" id="IPR020841">
    <property type="entry name" value="PKS_Beta-ketoAc_synthase_dom"/>
</dbReference>
<proteinExistence type="inferred from homology"/>
<keyword evidence="6" id="KW-1185">Reference proteome</keyword>
<name>A0ABX7I4C9_9BACT</name>
<dbReference type="Pfam" id="PF02801">
    <property type="entry name" value="Ketoacyl-synt_C"/>
    <property type="match status" value="1"/>
</dbReference>
<dbReference type="RefSeq" id="WP_204662704.1">
    <property type="nucleotide sequence ID" value="NZ_CP056775.1"/>
</dbReference>
<dbReference type="EMBL" id="CP056775">
    <property type="protein sequence ID" value="QRR00932.1"/>
    <property type="molecule type" value="Genomic_DNA"/>
</dbReference>
<evidence type="ECO:0000256" key="1">
    <source>
        <dbReference type="ARBA" id="ARBA00008467"/>
    </source>
</evidence>
<evidence type="ECO:0000259" key="4">
    <source>
        <dbReference type="PROSITE" id="PS52004"/>
    </source>
</evidence>
<organism evidence="5 6">
    <name type="scientific">Dyadobacter sandarakinus</name>
    <dbReference type="NCBI Taxonomy" id="2747268"/>
    <lineage>
        <taxon>Bacteria</taxon>
        <taxon>Pseudomonadati</taxon>
        <taxon>Bacteroidota</taxon>
        <taxon>Cytophagia</taxon>
        <taxon>Cytophagales</taxon>
        <taxon>Spirosomataceae</taxon>
        <taxon>Dyadobacter</taxon>
    </lineage>
</organism>
<comment type="similarity">
    <text evidence="1 3">Belongs to the thiolase-like superfamily. Beta-ketoacyl-ACP synthases family.</text>
</comment>
<dbReference type="InterPro" id="IPR014031">
    <property type="entry name" value="Ketoacyl_synth_C"/>
</dbReference>
<dbReference type="PROSITE" id="PS52004">
    <property type="entry name" value="KS3_2"/>
    <property type="match status" value="1"/>
</dbReference>
<dbReference type="Proteomes" id="UP000612680">
    <property type="component" value="Chromosome"/>
</dbReference>
<evidence type="ECO:0000313" key="6">
    <source>
        <dbReference type="Proteomes" id="UP000612680"/>
    </source>
</evidence>
<sequence length="398" mass="41350">MQSGVRITGIGIVSATGLSAEENLASLTGSKTGIGLARHLPGHEGLLAGEVKASNDKLKAMLALNTAYVSRTSLLGMLAAREAWGSHRHNPELRTGLIAATSVGGMDRSELFYKNLVSGSEPDYALLKTHDSGSTTEKIADYLGIRGYVTTLSTACSSGANAIMLGARMIRQGKLDRVLVGGSDALTSFTVNGFRSLMIYDEQWCRPFDESRSGLNLGEGAAFLLLENEKSISFSGAKTLALVTGWANAADAYHQTASSPEGTGATLAIGQAIARSGVPLSGISYVNAHGTGTKNNDLSESVALKNIFGDAVPAFSSTKPFTGHTLAAAGAIEAVFCVQAIASQLVYPSLNFQNPIEEAGLKPVAELQKGVKVDAVLSNSFGFGGNNSSLVFSAPAEQ</sequence>
<reference evidence="5 6" key="1">
    <citation type="submission" date="2020-06" db="EMBL/GenBank/DDBJ databases">
        <title>Dyadobacter sandarakinus sp. nov., isolated from the soil of the Arctic Yellow River Station.</title>
        <authorList>
            <person name="Zhang Y."/>
            <person name="Peng F."/>
        </authorList>
    </citation>
    <scope>NUCLEOTIDE SEQUENCE [LARGE SCALE GENOMIC DNA]</scope>
    <source>
        <strain evidence="5 6">Q3-56</strain>
    </source>
</reference>
<gene>
    <name evidence="5" type="ORF">HWI92_08475</name>
</gene>
<dbReference type="SMART" id="SM00825">
    <property type="entry name" value="PKS_KS"/>
    <property type="match status" value="1"/>
</dbReference>
<evidence type="ECO:0000256" key="3">
    <source>
        <dbReference type="RuleBase" id="RU003694"/>
    </source>
</evidence>
<dbReference type="CDD" id="cd00834">
    <property type="entry name" value="KAS_I_II"/>
    <property type="match status" value="1"/>
</dbReference>